<organism evidence="3 4">
    <name type="scientific">Natronocella acetinitrilica</name>
    <dbReference type="NCBI Taxonomy" id="414046"/>
    <lineage>
        <taxon>Bacteria</taxon>
        <taxon>Pseudomonadati</taxon>
        <taxon>Pseudomonadota</taxon>
        <taxon>Gammaproteobacteria</taxon>
        <taxon>Chromatiales</taxon>
        <taxon>Ectothiorhodospiraceae</taxon>
        <taxon>Natronocella</taxon>
    </lineage>
</organism>
<comment type="similarity">
    <text evidence="1 2">Belongs to the ArsC family.</text>
</comment>
<gene>
    <name evidence="3" type="ORF">J2T57_003300</name>
</gene>
<dbReference type="Proteomes" id="UP001205843">
    <property type="component" value="Unassembled WGS sequence"/>
</dbReference>
<dbReference type="PANTHER" id="PTHR30041">
    <property type="entry name" value="ARSENATE REDUCTASE"/>
    <property type="match status" value="1"/>
</dbReference>
<evidence type="ECO:0000313" key="3">
    <source>
        <dbReference type="EMBL" id="MCP1676141.1"/>
    </source>
</evidence>
<dbReference type="InterPro" id="IPR036249">
    <property type="entry name" value="Thioredoxin-like_sf"/>
</dbReference>
<dbReference type="AlphaFoldDB" id="A0AAE3G5B7"/>
<comment type="caution">
    <text evidence="3">The sequence shown here is derived from an EMBL/GenBank/DDBJ whole genome shotgun (WGS) entry which is preliminary data.</text>
</comment>
<evidence type="ECO:0000256" key="2">
    <source>
        <dbReference type="PROSITE-ProRule" id="PRU01282"/>
    </source>
</evidence>
<reference evidence="3" key="1">
    <citation type="submission" date="2022-03" db="EMBL/GenBank/DDBJ databases">
        <title>Genomic Encyclopedia of Type Strains, Phase III (KMG-III): the genomes of soil and plant-associated and newly described type strains.</title>
        <authorList>
            <person name="Whitman W."/>
        </authorList>
    </citation>
    <scope>NUCLEOTIDE SEQUENCE</scope>
    <source>
        <strain evidence="3">ANL 6-2</strain>
    </source>
</reference>
<dbReference type="PANTHER" id="PTHR30041:SF8">
    <property type="entry name" value="PROTEIN YFFB"/>
    <property type="match status" value="1"/>
</dbReference>
<accession>A0AAE3G5B7</accession>
<dbReference type="SUPFAM" id="SSF52833">
    <property type="entry name" value="Thioredoxin-like"/>
    <property type="match status" value="1"/>
</dbReference>
<evidence type="ECO:0000313" key="4">
    <source>
        <dbReference type="Proteomes" id="UP001205843"/>
    </source>
</evidence>
<dbReference type="NCBIfam" id="TIGR01617">
    <property type="entry name" value="arsC_related"/>
    <property type="match status" value="1"/>
</dbReference>
<dbReference type="InterPro" id="IPR006660">
    <property type="entry name" value="Arsenate_reductase-like"/>
</dbReference>
<dbReference type="Pfam" id="PF03960">
    <property type="entry name" value="ArsC"/>
    <property type="match status" value="1"/>
</dbReference>
<keyword evidence="4" id="KW-1185">Reference proteome</keyword>
<evidence type="ECO:0000256" key="1">
    <source>
        <dbReference type="ARBA" id="ARBA00007198"/>
    </source>
</evidence>
<dbReference type="EMBL" id="JALJXV010000008">
    <property type="protein sequence ID" value="MCP1676141.1"/>
    <property type="molecule type" value="Genomic_DNA"/>
</dbReference>
<proteinExistence type="inferred from homology"/>
<dbReference type="InterPro" id="IPR006504">
    <property type="entry name" value="Tscrpt_reg_Spx/MgsR"/>
</dbReference>
<dbReference type="PROSITE" id="PS51353">
    <property type="entry name" value="ARSC"/>
    <property type="match status" value="1"/>
</dbReference>
<name>A0AAE3G5B7_9GAMM</name>
<dbReference type="RefSeq" id="WP_253481035.1">
    <property type="nucleotide sequence ID" value="NZ_JALJXV010000008.1"/>
</dbReference>
<dbReference type="Gene3D" id="3.40.30.10">
    <property type="entry name" value="Glutaredoxin"/>
    <property type="match status" value="1"/>
</dbReference>
<protein>
    <submittedName>
        <fullName evidence="3">Spx/MgsR family transcriptional regulator</fullName>
    </submittedName>
</protein>
<sequence>MIVLYGIKSCDSCRKARKFLEANGLTFRFHDLREAGVDAALLERWIDVHGPDTLVNRRSTTWRELDAKDRERAGSGDLLRLLMEYPTLIKRPILQAPNACIAGFREADYRESLLHE</sequence>